<reference evidence="2 3" key="1">
    <citation type="journal article" date="2020" name="Int. J. Nanomedicine">
        <title>Consequences Of Long-Term Bacteria's Exposure To Silver Nanoformulations With Different PhysicoChemical Properties.</title>
        <authorList>
            <person name="Kedziora A."/>
            <person name="Wernecki M."/>
            <person name="Korzekwa K."/>
            <person name="Speruda M."/>
            <person name="Gerasymchuk Y."/>
            <person name="Lukowiak A."/>
            <person name="Bugla-Ploskonska G."/>
        </authorList>
    </citation>
    <scope>NUCLEOTIDE SEQUENCE [LARGE SCALE GENOMIC DNA]</scope>
    <source>
        <strain evidence="2 3">ATCC 11230</strain>
    </source>
</reference>
<evidence type="ECO:0000313" key="3">
    <source>
        <dbReference type="Proteomes" id="UP000471490"/>
    </source>
</evidence>
<dbReference type="EMBL" id="VLTB01000539">
    <property type="protein sequence ID" value="NDR95509.1"/>
    <property type="molecule type" value="Genomic_DNA"/>
</dbReference>
<comment type="caution">
    <text evidence="2">The sequence shown here is derived from an EMBL/GenBank/DDBJ whole genome shotgun (WGS) entry which is preliminary data.</text>
</comment>
<proteinExistence type="predicted"/>
<dbReference type="AlphaFoldDB" id="A0A6N9SHN3"/>
<evidence type="ECO:0000313" key="1">
    <source>
        <dbReference type="EMBL" id="NDR94254.1"/>
    </source>
</evidence>
<name>A0A6N9SHN3_ECOLX</name>
<dbReference type="Proteomes" id="UP000471490">
    <property type="component" value="Unassembled WGS sequence"/>
</dbReference>
<feature type="non-terminal residue" evidence="2">
    <location>
        <position position="21"/>
    </location>
</feature>
<gene>
    <name evidence="1" type="ORF">FPI65_23915</name>
    <name evidence="2" type="ORF">FPI65_30825</name>
</gene>
<organism evidence="2 3">
    <name type="scientific">Escherichia coli</name>
    <dbReference type="NCBI Taxonomy" id="562"/>
    <lineage>
        <taxon>Bacteria</taxon>
        <taxon>Pseudomonadati</taxon>
        <taxon>Pseudomonadota</taxon>
        <taxon>Gammaproteobacteria</taxon>
        <taxon>Enterobacterales</taxon>
        <taxon>Enterobacteriaceae</taxon>
        <taxon>Escherichia</taxon>
    </lineage>
</organism>
<accession>A0A6N9SHN3</accession>
<dbReference type="EMBL" id="VLTB01000384">
    <property type="protein sequence ID" value="NDR94254.1"/>
    <property type="molecule type" value="Genomic_DNA"/>
</dbReference>
<protein>
    <submittedName>
        <fullName evidence="2">CopG family transcriptional regulator</fullName>
    </submittedName>
</protein>
<sequence>MAMNTVFLHLSEEAIKRLNKL</sequence>
<evidence type="ECO:0000313" key="2">
    <source>
        <dbReference type="EMBL" id="NDR95509.1"/>
    </source>
</evidence>